<gene>
    <name evidence="2" type="ORF">Pr1d_19810</name>
</gene>
<dbReference type="NCBIfam" id="TIGR01444">
    <property type="entry name" value="fkbM_fam"/>
    <property type="match status" value="1"/>
</dbReference>
<dbReference type="OrthoDB" id="261740at2"/>
<dbReference type="EMBL" id="CP042913">
    <property type="protein sequence ID" value="QEG34699.1"/>
    <property type="molecule type" value="Genomic_DNA"/>
</dbReference>
<keyword evidence="3" id="KW-1185">Reference proteome</keyword>
<dbReference type="KEGG" id="bgok:Pr1d_19810"/>
<dbReference type="SUPFAM" id="SSF53335">
    <property type="entry name" value="S-adenosyl-L-methionine-dependent methyltransferases"/>
    <property type="match status" value="1"/>
</dbReference>
<sequence length="295" mass="33003">MPFASTLRFIANSPLNRHRKFAALIRYAKWQIGSRLVPGKVLVNWVNDSKIIVSPGERGLTGNIFSGLQEFHDMSFVLHALNDTDLFLDVGANVGSYTILACGVAGARGICYEPVPETYQRLMKNLAVNSLLDRTQAFNQGVGDSRSTLRFTEDEGCMNHVLTTAETAGKVIEVTVIALDEELREVPTMMKIDVEGYETMVLKGAERVLTDKTLNFILIELNGSGTRYGFDEEAIISTLKNHGFCPYNYDPWHRKLTRLQEKSNSSGNTLFIRDIEVANQRVQNAPKFHVLDKSL</sequence>
<dbReference type="Proteomes" id="UP000323917">
    <property type="component" value="Chromosome"/>
</dbReference>
<dbReference type="PANTHER" id="PTHR34203">
    <property type="entry name" value="METHYLTRANSFERASE, FKBM FAMILY PROTEIN"/>
    <property type="match status" value="1"/>
</dbReference>
<name>A0A5B9QAC9_9BACT</name>
<protein>
    <recommendedName>
        <fullName evidence="1">Methyltransferase FkbM domain-containing protein</fullName>
    </recommendedName>
</protein>
<feature type="domain" description="Methyltransferase FkbM" evidence="1">
    <location>
        <begin position="89"/>
        <end position="244"/>
    </location>
</feature>
<evidence type="ECO:0000313" key="2">
    <source>
        <dbReference type="EMBL" id="QEG34699.1"/>
    </source>
</evidence>
<evidence type="ECO:0000259" key="1">
    <source>
        <dbReference type="Pfam" id="PF05050"/>
    </source>
</evidence>
<dbReference type="InterPro" id="IPR006342">
    <property type="entry name" value="FkbM_mtfrase"/>
</dbReference>
<dbReference type="PANTHER" id="PTHR34203:SF15">
    <property type="entry name" value="SLL1173 PROTEIN"/>
    <property type="match status" value="1"/>
</dbReference>
<evidence type="ECO:0000313" key="3">
    <source>
        <dbReference type="Proteomes" id="UP000323917"/>
    </source>
</evidence>
<dbReference type="AlphaFoldDB" id="A0A5B9QAC9"/>
<dbReference type="Gene3D" id="3.40.50.150">
    <property type="entry name" value="Vaccinia Virus protein VP39"/>
    <property type="match status" value="1"/>
</dbReference>
<dbReference type="InterPro" id="IPR029063">
    <property type="entry name" value="SAM-dependent_MTases_sf"/>
</dbReference>
<dbReference type="Pfam" id="PF05050">
    <property type="entry name" value="Methyltransf_21"/>
    <property type="match status" value="1"/>
</dbReference>
<proteinExistence type="predicted"/>
<reference evidence="2 3" key="1">
    <citation type="submission" date="2019-08" db="EMBL/GenBank/DDBJ databases">
        <title>Deep-cultivation of Planctomycetes and their phenomic and genomic characterization uncovers novel biology.</title>
        <authorList>
            <person name="Wiegand S."/>
            <person name="Jogler M."/>
            <person name="Boedeker C."/>
            <person name="Pinto D."/>
            <person name="Vollmers J."/>
            <person name="Rivas-Marin E."/>
            <person name="Kohn T."/>
            <person name="Peeters S.H."/>
            <person name="Heuer A."/>
            <person name="Rast P."/>
            <person name="Oberbeckmann S."/>
            <person name="Bunk B."/>
            <person name="Jeske O."/>
            <person name="Meyerdierks A."/>
            <person name="Storesund J.E."/>
            <person name="Kallscheuer N."/>
            <person name="Luecker S."/>
            <person name="Lage O.M."/>
            <person name="Pohl T."/>
            <person name="Merkel B.J."/>
            <person name="Hornburger P."/>
            <person name="Mueller R.-W."/>
            <person name="Bruemmer F."/>
            <person name="Labrenz M."/>
            <person name="Spormann A.M."/>
            <person name="Op den Camp H."/>
            <person name="Overmann J."/>
            <person name="Amann R."/>
            <person name="Jetten M.S.M."/>
            <person name="Mascher T."/>
            <person name="Medema M.H."/>
            <person name="Devos D.P."/>
            <person name="Kaster A.-K."/>
            <person name="Ovreas L."/>
            <person name="Rohde M."/>
            <person name="Galperin M.Y."/>
            <person name="Jogler C."/>
        </authorList>
    </citation>
    <scope>NUCLEOTIDE SEQUENCE [LARGE SCALE GENOMIC DNA]</scope>
    <source>
        <strain evidence="2 3">Pr1d</strain>
    </source>
</reference>
<accession>A0A5B9QAC9</accession>
<dbReference type="InterPro" id="IPR052514">
    <property type="entry name" value="SAM-dependent_MTase"/>
</dbReference>
<organism evidence="2 3">
    <name type="scientific">Bythopirellula goksoeyrii</name>
    <dbReference type="NCBI Taxonomy" id="1400387"/>
    <lineage>
        <taxon>Bacteria</taxon>
        <taxon>Pseudomonadati</taxon>
        <taxon>Planctomycetota</taxon>
        <taxon>Planctomycetia</taxon>
        <taxon>Pirellulales</taxon>
        <taxon>Lacipirellulaceae</taxon>
        <taxon>Bythopirellula</taxon>
    </lineage>
</organism>